<dbReference type="PANTHER" id="PTHR44591:SF3">
    <property type="entry name" value="RESPONSE REGULATORY DOMAIN-CONTAINING PROTEIN"/>
    <property type="match status" value="1"/>
</dbReference>
<proteinExistence type="predicted"/>
<dbReference type="RefSeq" id="WP_019225008.1">
    <property type="nucleotide sequence ID" value="NZ_CP046996.1"/>
</dbReference>
<dbReference type="PROSITE" id="PS50110">
    <property type="entry name" value="RESPONSE_REGULATORY"/>
    <property type="match status" value="1"/>
</dbReference>
<dbReference type="Gene3D" id="3.40.50.2300">
    <property type="match status" value="1"/>
</dbReference>
<organism evidence="6 7">
    <name type="scientific">Dehalobacter restrictus</name>
    <dbReference type="NCBI Taxonomy" id="55583"/>
    <lineage>
        <taxon>Bacteria</taxon>
        <taxon>Bacillati</taxon>
        <taxon>Bacillota</taxon>
        <taxon>Clostridia</taxon>
        <taxon>Eubacteriales</taxon>
        <taxon>Desulfitobacteriaceae</taxon>
        <taxon>Dehalobacter</taxon>
    </lineage>
</organism>
<feature type="modified residue" description="4-aspartylphosphate" evidence="4">
    <location>
        <position position="52"/>
    </location>
</feature>
<evidence type="ECO:0000313" key="6">
    <source>
        <dbReference type="EMBL" id="QHA01753.1"/>
    </source>
</evidence>
<dbReference type="Proteomes" id="UP000430508">
    <property type="component" value="Chromosome"/>
</dbReference>
<dbReference type="AlphaFoldDB" id="A0A857DLS0"/>
<dbReference type="GO" id="GO:0000160">
    <property type="term" value="P:phosphorelay signal transduction system"/>
    <property type="evidence" value="ECO:0007669"/>
    <property type="project" value="InterPro"/>
</dbReference>
<dbReference type="Pfam" id="PF00072">
    <property type="entry name" value="Response_reg"/>
    <property type="match status" value="1"/>
</dbReference>
<evidence type="ECO:0000256" key="1">
    <source>
        <dbReference type="ARBA" id="ARBA00018672"/>
    </source>
</evidence>
<gene>
    <name evidence="6" type="ORF">GQ588_14435</name>
</gene>
<evidence type="ECO:0000313" key="7">
    <source>
        <dbReference type="Proteomes" id="UP000430508"/>
    </source>
</evidence>
<dbReference type="InterPro" id="IPR050595">
    <property type="entry name" value="Bact_response_regulator"/>
</dbReference>
<dbReference type="InterPro" id="IPR001789">
    <property type="entry name" value="Sig_transdc_resp-reg_receiver"/>
</dbReference>
<protein>
    <recommendedName>
        <fullName evidence="1">Stage 0 sporulation protein A homolog</fullName>
    </recommendedName>
</protein>
<dbReference type="PANTHER" id="PTHR44591">
    <property type="entry name" value="STRESS RESPONSE REGULATOR PROTEIN 1"/>
    <property type="match status" value="1"/>
</dbReference>
<evidence type="ECO:0000256" key="4">
    <source>
        <dbReference type="PROSITE-ProRule" id="PRU00169"/>
    </source>
</evidence>
<dbReference type="EMBL" id="CP046996">
    <property type="protein sequence ID" value="QHA01753.1"/>
    <property type="molecule type" value="Genomic_DNA"/>
</dbReference>
<evidence type="ECO:0000259" key="5">
    <source>
        <dbReference type="PROSITE" id="PS50110"/>
    </source>
</evidence>
<accession>A0A857DLS0</accession>
<evidence type="ECO:0000256" key="3">
    <source>
        <dbReference type="ARBA" id="ARBA00024867"/>
    </source>
</evidence>
<dbReference type="SUPFAM" id="SSF52172">
    <property type="entry name" value="CheY-like"/>
    <property type="match status" value="1"/>
</dbReference>
<keyword evidence="2 4" id="KW-0597">Phosphoprotein</keyword>
<dbReference type="InterPro" id="IPR011006">
    <property type="entry name" value="CheY-like_superfamily"/>
</dbReference>
<reference evidence="6 7" key="1">
    <citation type="submission" date="2019-12" db="EMBL/GenBank/DDBJ databases">
        <title>Sequence classification of anaerobic respiratory reductive dehalogenases: First we see many, then we see few.</title>
        <authorList>
            <person name="Molenda O."/>
            <person name="Puentes Jacome L.A."/>
            <person name="Cao X."/>
            <person name="Nesbo C.L."/>
            <person name="Tang S."/>
            <person name="Morson N."/>
            <person name="Patron J."/>
            <person name="Lomheim L."/>
            <person name="Wishart D.S."/>
            <person name="Edwards E.A."/>
        </authorList>
    </citation>
    <scope>NUCLEOTIDE SEQUENCE [LARGE SCALE GENOMIC DNA]</scope>
    <source>
        <strain evidence="6 7">12DCA</strain>
    </source>
</reference>
<evidence type="ECO:0000256" key="2">
    <source>
        <dbReference type="ARBA" id="ARBA00022553"/>
    </source>
</evidence>
<dbReference type="SMART" id="SM00448">
    <property type="entry name" value="REC"/>
    <property type="match status" value="1"/>
</dbReference>
<comment type="function">
    <text evidence="3">May play the central regulatory role in sporulation. It may be an element of the effector pathway responsible for the activation of sporulation genes in response to nutritional stress. Spo0A may act in concert with spo0H (a sigma factor) to control the expression of some genes that are critical to the sporulation process.</text>
</comment>
<sequence length="125" mass="14134">MLKMLIVDDQNGIRRLLTEVFLEYGYEIESCGSGIKALEIIPEFQPDLIIMDVKMPGMSGIEVLTKLRETNCKSRVIMMTAYGDQIFYKQAEELGVSGFVVKPFDLNELKKQVGEIISVDHVSED</sequence>
<feature type="domain" description="Response regulatory" evidence="5">
    <location>
        <begin position="3"/>
        <end position="117"/>
    </location>
</feature>
<name>A0A857DLS0_9FIRM</name>